<dbReference type="Proteomes" id="UP000472241">
    <property type="component" value="Unplaced"/>
</dbReference>
<dbReference type="AlphaFoldDB" id="A0A667FTW8"/>
<comment type="subcellular location">
    <subcellularLocation>
        <location evidence="1">Cell membrane</location>
    </subcellularLocation>
</comment>
<keyword evidence="3" id="KW-0732">Signal</keyword>
<dbReference type="GO" id="GO:0002250">
    <property type="term" value="P:adaptive immune response"/>
    <property type="evidence" value="ECO:0007669"/>
    <property type="project" value="UniProtKB-KW"/>
</dbReference>
<keyword evidence="13" id="KW-1185">Reference proteome</keyword>
<keyword evidence="4" id="KW-0391">Immunity</keyword>
<evidence type="ECO:0000256" key="1">
    <source>
        <dbReference type="ARBA" id="ARBA00004236"/>
    </source>
</evidence>
<keyword evidence="6" id="KW-0472">Membrane</keyword>
<dbReference type="InterPro" id="IPR051287">
    <property type="entry name" value="TCR_variable_region"/>
</dbReference>
<name>A0A667FTW8_LYNCA</name>
<keyword evidence="7" id="KW-1015">Disulfide bond</keyword>
<protein>
    <recommendedName>
        <fullName evidence="11">Ig-like domain-containing protein</fullName>
    </recommendedName>
</protein>
<evidence type="ECO:0000256" key="3">
    <source>
        <dbReference type="ARBA" id="ARBA00022729"/>
    </source>
</evidence>
<dbReference type="PANTHER" id="PTHR19367">
    <property type="entry name" value="T-CELL RECEPTOR ALPHA CHAIN V REGION"/>
    <property type="match status" value="1"/>
</dbReference>
<keyword evidence="9" id="KW-0393">Immunoglobulin domain</keyword>
<keyword evidence="5" id="KW-1064">Adaptive immunity</keyword>
<dbReference type="PROSITE" id="PS50835">
    <property type="entry name" value="IG_LIKE"/>
    <property type="match status" value="1"/>
</dbReference>
<accession>A0A667FTW8</accession>
<dbReference type="InterPro" id="IPR003599">
    <property type="entry name" value="Ig_sub"/>
</dbReference>
<evidence type="ECO:0000256" key="8">
    <source>
        <dbReference type="ARBA" id="ARBA00023170"/>
    </source>
</evidence>
<dbReference type="Gene3D" id="2.60.40.10">
    <property type="entry name" value="Immunoglobulins"/>
    <property type="match status" value="1"/>
</dbReference>
<dbReference type="SUPFAM" id="SSF48726">
    <property type="entry name" value="Immunoglobulin"/>
    <property type="match status" value="1"/>
</dbReference>
<evidence type="ECO:0000256" key="5">
    <source>
        <dbReference type="ARBA" id="ARBA00023130"/>
    </source>
</evidence>
<dbReference type="PANTHER" id="PTHR19367:SF45">
    <property type="entry name" value="IG-LIKE DOMAIN-CONTAINING PROTEIN"/>
    <property type="match status" value="1"/>
</dbReference>
<evidence type="ECO:0000256" key="9">
    <source>
        <dbReference type="ARBA" id="ARBA00023319"/>
    </source>
</evidence>
<evidence type="ECO:0000313" key="13">
    <source>
        <dbReference type="Proteomes" id="UP000472241"/>
    </source>
</evidence>
<feature type="domain" description="Ig-like" evidence="11">
    <location>
        <begin position="11"/>
        <end position="125"/>
    </location>
</feature>
<dbReference type="SMART" id="SM00409">
    <property type="entry name" value="IG"/>
    <property type="match status" value="1"/>
</dbReference>
<organism evidence="12 13">
    <name type="scientific">Lynx canadensis</name>
    <name type="common">Canada lynx</name>
    <name type="synonym">Felis canadensis</name>
    <dbReference type="NCBI Taxonomy" id="61383"/>
    <lineage>
        <taxon>Eukaryota</taxon>
        <taxon>Metazoa</taxon>
        <taxon>Chordata</taxon>
        <taxon>Craniata</taxon>
        <taxon>Vertebrata</taxon>
        <taxon>Euteleostomi</taxon>
        <taxon>Mammalia</taxon>
        <taxon>Eutheria</taxon>
        <taxon>Laurasiatheria</taxon>
        <taxon>Carnivora</taxon>
        <taxon>Feliformia</taxon>
        <taxon>Felidae</taxon>
        <taxon>Felinae</taxon>
        <taxon>Lynx</taxon>
    </lineage>
</organism>
<dbReference type="Ensembl" id="ENSLCNT00005006575.1">
    <property type="protein sequence ID" value="ENSLCNP00005005836.1"/>
    <property type="gene ID" value="ENSLCNG00005003908.1"/>
</dbReference>
<keyword evidence="2" id="KW-1003">Cell membrane</keyword>
<dbReference type="InterPro" id="IPR007110">
    <property type="entry name" value="Ig-like_dom"/>
</dbReference>
<keyword evidence="10" id="KW-1279">T cell receptor</keyword>
<evidence type="ECO:0000256" key="2">
    <source>
        <dbReference type="ARBA" id="ARBA00022475"/>
    </source>
</evidence>
<proteinExistence type="predicted"/>
<evidence type="ECO:0000259" key="11">
    <source>
        <dbReference type="PROSITE" id="PS50835"/>
    </source>
</evidence>
<evidence type="ECO:0000256" key="4">
    <source>
        <dbReference type="ARBA" id="ARBA00022859"/>
    </source>
</evidence>
<keyword evidence="8" id="KW-0675">Receptor</keyword>
<evidence type="ECO:0000256" key="6">
    <source>
        <dbReference type="ARBA" id="ARBA00023136"/>
    </source>
</evidence>
<evidence type="ECO:0000256" key="10">
    <source>
        <dbReference type="ARBA" id="ARBA00043266"/>
    </source>
</evidence>
<dbReference type="FunFam" id="2.60.40.10:FF:000878">
    <property type="entry name" value="T cell receptor alpha variable 38-1"/>
    <property type="match status" value="1"/>
</dbReference>
<dbReference type="InterPro" id="IPR036179">
    <property type="entry name" value="Ig-like_dom_sf"/>
</dbReference>
<evidence type="ECO:0000313" key="12">
    <source>
        <dbReference type="Ensembl" id="ENSLCNP00005005836.1"/>
    </source>
</evidence>
<reference evidence="12" key="2">
    <citation type="submission" date="2025-09" db="UniProtKB">
        <authorList>
            <consortium name="Ensembl"/>
        </authorList>
    </citation>
    <scope>IDENTIFICATION</scope>
</reference>
<reference evidence="12" key="1">
    <citation type="submission" date="2025-08" db="UniProtKB">
        <authorList>
            <consortium name="Ensembl"/>
        </authorList>
    </citation>
    <scope>IDENTIFICATION</scope>
</reference>
<dbReference type="InterPro" id="IPR013783">
    <property type="entry name" value="Ig-like_fold"/>
</dbReference>
<sequence>NEQLNLVFLEPNFLSFSIGSGMAEKVIQMQNTVIIQEGKAATMECKYETSWSNYYTLYWYKQPPSGRMHFLIYQDESKPNAKQGRLSMNFQKTEKSIALTISLVQLADSAVYFCALSSSTVIKIIVEDEQKPWSSTKAATCLEA</sequence>
<dbReference type="InterPro" id="IPR013106">
    <property type="entry name" value="Ig_V-set"/>
</dbReference>
<dbReference type="SMART" id="SM00406">
    <property type="entry name" value="IGv"/>
    <property type="match status" value="1"/>
</dbReference>
<dbReference type="Pfam" id="PF07686">
    <property type="entry name" value="V-set"/>
    <property type="match status" value="1"/>
</dbReference>
<dbReference type="GO" id="GO:0042101">
    <property type="term" value="C:T cell receptor complex"/>
    <property type="evidence" value="ECO:0007669"/>
    <property type="project" value="UniProtKB-KW"/>
</dbReference>
<evidence type="ECO:0000256" key="7">
    <source>
        <dbReference type="ARBA" id="ARBA00023157"/>
    </source>
</evidence>